<dbReference type="GO" id="GO:0008270">
    <property type="term" value="F:zinc ion binding"/>
    <property type="evidence" value="ECO:0007669"/>
    <property type="project" value="UniProtKB-KW"/>
</dbReference>
<dbReference type="InterPro" id="IPR049431">
    <property type="entry name" value="UVSSA_C"/>
</dbReference>
<dbReference type="InterPro" id="IPR018610">
    <property type="entry name" value="UVSSA"/>
</dbReference>
<dbReference type="PANTHER" id="PTHR28670">
    <property type="entry name" value="UV-STIMULATED SCAFFOLD PROTEIN A"/>
    <property type="match status" value="1"/>
</dbReference>
<evidence type="ECO:0000256" key="1">
    <source>
        <dbReference type="ARBA" id="ARBA00004286"/>
    </source>
</evidence>
<keyword evidence="6" id="KW-0863">Zinc-finger</keyword>
<feature type="domain" description="UV-stimulated scaffold protein A C-terminal" evidence="11">
    <location>
        <begin position="424"/>
        <end position="530"/>
    </location>
</feature>
<keyword evidence="7" id="KW-0862">Zinc</keyword>
<comment type="subcellular location">
    <subcellularLocation>
        <location evidence="1">Chromosome</location>
    </subcellularLocation>
</comment>
<keyword evidence="4" id="KW-0479">Metal-binding</keyword>
<evidence type="ECO:0000256" key="3">
    <source>
        <dbReference type="ARBA" id="ARBA00022454"/>
    </source>
</evidence>
<comment type="caution">
    <text evidence="12">The sequence shown here is derived from an EMBL/GenBank/DDBJ whole genome shotgun (WGS) entry which is preliminary data.</text>
</comment>
<keyword evidence="3" id="KW-0158">Chromosome</keyword>
<organism evidence="12 13">
    <name type="scientific">Meloidogyne enterolobii</name>
    <name type="common">Root-knot nematode worm</name>
    <name type="synonym">Meloidogyne mayaguensis</name>
    <dbReference type="NCBI Taxonomy" id="390850"/>
    <lineage>
        <taxon>Eukaryota</taxon>
        <taxon>Metazoa</taxon>
        <taxon>Ecdysozoa</taxon>
        <taxon>Nematoda</taxon>
        <taxon>Chromadorea</taxon>
        <taxon>Rhabditida</taxon>
        <taxon>Tylenchina</taxon>
        <taxon>Tylenchomorpha</taxon>
        <taxon>Tylenchoidea</taxon>
        <taxon>Meloidogynidae</taxon>
        <taxon>Meloidogyninae</taxon>
        <taxon>Meloidogyne</taxon>
    </lineage>
</organism>
<dbReference type="EMBL" id="CAJEWN010001016">
    <property type="protein sequence ID" value="CAD2193268.1"/>
    <property type="molecule type" value="Genomic_DNA"/>
</dbReference>
<keyword evidence="9" id="KW-0234">DNA repair</keyword>
<evidence type="ECO:0000313" key="12">
    <source>
        <dbReference type="EMBL" id="CAD2193268.1"/>
    </source>
</evidence>
<dbReference type="PANTHER" id="PTHR28670:SF1">
    <property type="entry name" value="UV-STIMULATED SCAFFOLD PROTEIN A"/>
    <property type="match status" value="1"/>
</dbReference>
<evidence type="ECO:0000256" key="7">
    <source>
        <dbReference type="ARBA" id="ARBA00022833"/>
    </source>
</evidence>
<feature type="region of interest" description="Disordered" evidence="10">
    <location>
        <begin position="566"/>
        <end position="592"/>
    </location>
</feature>
<protein>
    <recommendedName>
        <fullName evidence="11">UV-stimulated scaffold protein A C-terminal domain-containing protein</fullName>
    </recommendedName>
</protein>
<dbReference type="Pfam" id="PF09740">
    <property type="entry name" value="DUF2043"/>
    <property type="match status" value="1"/>
</dbReference>
<dbReference type="Pfam" id="PF20867">
    <property type="entry name" value="UVSSA_N"/>
    <property type="match status" value="1"/>
</dbReference>
<proteinExistence type="inferred from homology"/>
<comment type="similarity">
    <text evidence="2">Belongs to the UVSSA family.</text>
</comment>
<evidence type="ECO:0000259" key="11">
    <source>
        <dbReference type="Pfam" id="PF09740"/>
    </source>
</evidence>
<evidence type="ECO:0000313" key="13">
    <source>
        <dbReference type="Proteomes" id="UP000580250"/>
    </source>
</evidence>
<dbReference type="GO" id="GO:0006283">
    <property type="term" value="P:transcription-coupled nucleotide-excision repair"/>
    <property type="evidence" value="ECO:0007669"/>
    <property type="project" value="TreeGrafter"/>
</dbReference>
<dbReference type="OrthoDB" id="5594015at2759"/>
<keyword evidence="8" id="KW-0175">Coiled coil</keyword>
<feature type="compositionally biased region" description="Polar residues" evidence="10">
    <location>
        <begin position="386"/>
        <end position="403"/>
    </location>
</feature>
<name>A0A6V7X1T6_MELEN</name>
<evidence type="ECO:0000256" key="6">
    <source>
        <dbReference type="ARBA" id="ARBA00022771"/>
    </source>
</evidence>
<dbReference type="GO" id="GO:0000993">
    <property type="term" value="F:RNA polymerase II complex binding"/>
    <property type="evidence" value="ECO:0007669"/>
    <property type="project" value="TreeGrafter"/>
</dbReference>
<dbReference type="GO" id="GO:0009411">
    <property type="term" value="P:response to UV"/>
    <property type="evidence" value="ECO:0007669"/>
    <property type="project" value="InterPro"/>
</dbReference>
<gene>
    <name evidence="12" type="ORF">MENT_LOCUS46203</name>
</gene>
<dbReference type="InterPro" id="IPR049408">
    <property type="entry name" value="UVSSA_N_a-solenoid_rpt"/>
</dbReference>
<evidence type="ECO:0000256" key="10">
    <source>
        <dbReference type="SAM" id="MobiDB-lite"/>
    </source>
</evidence>
<feature type="region of interest" description="Disordered" evidence="10">
    <location>
        <begin position="369"/>
        <end position="403"/>
    </location>
</feature>
<keyword evidence="5" id="KW-0227">DNA damage</keyword>
<evidence type="ECO:0000256" key="2">
    <source>
        <dbReference type="ARBA" id="ARBA00009240"/>
    </source>
</evidence>
<dbReference type="AlphaFoldDB" id="A0A6V7X1T6"/>
<evidence type="ECO:0000256" key="8">
    <source>
        <dbReference type="ARBA" id="ARBA00023054"/>
    </source>
</evidence>
<reference evidence="12 13" key="1">
    <citation type="submission" date="2020-08" db="EMBL/GenBank/DDBJ databases">
        <authorList>
            <person name="Koutsovoulos G."/>
            <person name="Danchin GJ E."/>
        </authorList>
    </citation>
    <scope>NUCLEOTIDE SEQUENCE [LARGE SCALE GENOMIC DNA]</scope>
</reference>
<sequence>MDVEKSVVRRCVCSIVRQFDYKTKEINAKALKELVGTVRRMESIIPSFVDILFEQLRQTDCDVRLCVLHISGYFFQRSHRFRIELINGIQDFLVYTLETDPLHYPLPGPPEAACLLKKETITMLRCWIDKFGLGYQKLRSLGNYLNKSKSLDWENSNTTSQIERERAANEAFKQEVNARKVVEKITKLFDESRADIERIQVEAFQLSELLLPNFCSLDKKEIGGSSEENEKSFLTNSADSHEAFLPSTDVTIYLKPQVEVEKSADNVDLIHQLYETTKQLEKWTNNVNNWLKKLSQIGSNTQTSTTAITKRLIDTKRGLMEELEKCKEFKIKAKTDGDTDGSSSIDSEDDEFLDVEEKEGYEAELMQYSSENSNKNEDPFICSTIPGPSNQNAQHKSSQQFDQASLIRKDQKNEKNNLNQPKRLAMGLDLCYWGEERINPETQRVNNQVADDCWWRKHSEDDNCNNEARDNCDEKSYVSRQITFVGELPILQKMCRAPLPSGKLCPRMEYDRCALHGPIIDRDEQGFPMEEQIEAENADNKKADKKKAEDEEAYIRDIEDATGMKLAGTSSNSLNSKKCNKTARQRPKPEGLLGRERLKTKLFDKRALKRVSETLGQIQKAKAERNFLHQFNYAMTRR</sequence>
<evidence type="ECO:0000256" key="9">
    <source>
        <dbReference type="ARBA" id="ARBA00023204"/>
    </source>
</evidence>
<accession>A0A6V7X1T6</accession>
<evidence type="ECO:0000256" key="4">
    <source>
        <dbReference type="ARBA" id="ARBA00022723"/>
    </source>
</evidence>
<dbReference type="Proteomes" id="UP000580250">
    <property type="component" value="Unassembled WGS sequence"/>
</dbReference>
<evidence type="ECO:0000256" key="5">
    <source>
        <dbReference type="ARBA" id="ARBA00022763"/>
    </source>
</evidence>
<dbReference type="GO" id="GO:0005694">
    <property type="term" value="C:chromosome"/>
    <property type="evidence" value="ECO:0007669"/>
    <property type="project" value="UniProtKB-SubCell"/>
</dbReference>